<accession>A0A667ZQR6</accession>
<organism evidence="2 3">
    <name type="scientific">Myripristis murdjan</name>
    <name type="common">pinecone soldierfish</name>
    <dbReference type="NCBI Taxonomy" id="586833"/>
    <lineage>
        <taxon>Eukaryota</taxon>
        <taxon>Metazoa</taxon>
        <taxon>Chordata</taxon>
        <taxon>Craniata</taxon>
        <taxon>Vertebrata</taxon>
        <taxon>Euteleostomi</taxon>
        <taxon>Actinopterygii</taxon>
        <taxon>Neopterygii</taxon>
        <taxon>Teleostei</taxon>
        <taxon>Neoteleostei</taxon>
        <taxon>Acanthomorphata</taxon>
        <taxon>Holocentriformes</taxon>
        <taxon>Holocentridae</taxon>
        <taxon>Myripristis</taxon>
    </lineage>
</organism>
<reference evidence="2" key="2">
    <citation type="submission" date="2025-08" db="UniProtKB">
        <authorList>
            <consortium name="Ensembl"/>
        </authorList>
    </citation>
    <scope>IDENTIFICATION</scope>
</reference>
<dbReference type="SUPFAM" id="SSF46689">
    <property type="entry name" value="Homeodomain-like"/>
    <property type="match status" value="1"/>
</dbReference>
<keyword evidence="3" id="KW-1185">Reference proteome</keyword>
<reference evidence="2" key="3">
    <citation type="submission" date="2025-09" db="UniProtKB">
        <authorList>
            <consortium name="Ensembl"/>
        </authorList>
    </citation>
    <scope>IDENTIFICATION</scope>
</reference>
<name>A0A667ZQR6_9TELE</name>
<dbReference type="InterPro" id="IPR057667">
    <property type="entry name" value="HTH_SB"/>
</dbReference>
<reference evidence="2" key="1">
    <citation type="submission" date="2019-06" db="EMBL/GenBank/DDBJ databases">
        <authorList>
            <consortium name="Wellcome Sanger Institute Data Sharing"/>
        </authorList>
    </citation>
    <scope>NUCLEOTIDE SEQUENCE [LARGE SCALE GENOMIC DNA]</scope>
</reference>
<dbReference type="AlphaFoldDB" id="A0A667ZQR6"/>
<evidence type="ECO:0000313" key="2">
    <source>
        <dbReference type="Ensembl" id="ENSMMDP00005035191.1"/>
    </source>
</evidence>
<sequence>MGRSQELSEFQRGTVIGCHLCNKSSREISSLLNIPQSTVSSIITKWKRLGTTATQPRSGRPSKVTERGQRMLKRIVQRGRRLSAQSIATELQTSCDLQISPSTFIRVTSLRNGKLTAAQIRDQINATQSSSSRPISRTIVKRRLRQSGLHGQIAARKPLLRRGNKQKRFTDGHVCFWLIKCFIKYLITMM</sequence>
<dbReference type="Gene3D" id="1.10.10.10">
    <property type="entry name" value="Winged helix-like DNA-binding domain superfamily/Winged helix DNA-binding domain"/>
    <property type="match status" value="1"/>
</dbReference>
<dbReference type="Proteomes" id="UP000472263">
    <property type="component" value="Chromosome 14"/>
</dbReference>
<protein>
    <recommendedName>
        <fullName evidence="1">Sleeping Beauty transposase HTH domain-containing protein</fullName>
    </recommendedName>
</protein>
<dbReference type="InterPro" id="IPR036388">
    <property type="entry name" value="WH-like_DNA-bd_sf"/>
</dbReference>
<dbReference type="Ensembl" id="ENSMMDT00005035965.1">
    <property type="protein sequence ID" value="ENSMMDP00005035191.1"/>
    <property type="gene ID" value="ENSMMDG00005016538.1"/>
</dbReference>
<proteinExistence type="predicted"/>
<dbReference type="InterPro" id="IPR009057">
    <property type="entry name" value="Homeodomain-like_sf"/>
</dbReference>
<evidence type="ECO:0000313" key="3">
    <source>
        <dbReference type="Proteomes" id="UP000472263"/>
    </source>
</evidence>
<dbReference type="InParanoid" id="A0A667ZQR6"/>
<dbReference type="Pfam" id="PF25787">
    <property type="entry name" value="HTH_SB"/>
    <property type="match status" value="1"/>
</dbReference>
<feature type="domain" description="Sleeping Beauty transposase HTH" evidence="1">
    <location>
        <begin position="1"/>
        <end position="52"/>
    </location>
</feature>
<dbReference type="GeneTree" id="ENSGT01140000283006"/>
<evidence type="ECO:0000259" key="1">
    <source>
        <dbReference type="Pfam" id="PF25787"/>
    </source>
</evidence>